<dbReference type="PANTHER" id="PTHR46872:SF10">
    <property type="entry name" value="MYB-LIKE DOMAIN-CONTAINING PROTEIN"/>
    <property type="match status" value="1"/>
</dbReference>
<feature type="region of interest" description="Disordered" evidence="1">
    <location>
        <begin position="1"/>
        <end position="21"/>
    </location>
</feature>
<dbReference type="PANTHER" id="PTHR46872">
    <property type="entry name" value="DNA BINDING PROTEIN"/>
    <property type="match status" value="1"/>
</dbReference>
<feature type="region of interest" description="Disordered" evidence="1">
    <location>
        <begin position="39"/>
        <end position="75"/>
    </location>
</feature>
<evidence type="ECO:0000313" key="2">
    <source>
        <dbReference type="EMBL" id="KAL3748567.1"/>
    </source>
</evidence>
<feature type="compositionally biased region" description="Basic and acidic residues" evidence="1">
    <location>
        <begin position="360"/>
        <end position="369"/>
    </location>
</feature>
<evidence type="ECO:0008006" key="4">
    <source>
        <dbReference type="Google" id="ProtNLM"/>
    </source>
</evidence>
<proteinExistence type="predicted"/>
<dbReference type="InterPro" id="IPR001005">
    <property type="entry name" value="SANT/Myb"/>
</dbReference>
<accession>A0ABD3LFD9</accession>
<dbReference type="InterPro" id="IPR009057">
    <property type="entry name" value="Homeodomain-like_sf"/>
</dbReference>
<feature type="region of interest" description="Disordered" evidence="1">
    <location>
        <begin position="326"/>
        <end position="411"/>
    </location>
</feature>
<feature type="compositionally biased region" description="Acidic residues" evidence="1">
    <location>
        <begin position="333"/>
        <end position="348"/>
    </location>
</feature>
<sequence length="522" mass="58642">MVNKRPFDGEGQHEVTSKLPRQEHCDGLALFSEFGSFGDTPKVPDGSGEGGCTVRKVEQELGEEKKTKPPLSNEEEVDCTFPGCYSISSWGTSSTSEEDIWSEAPFHGSFFPEYFYPQRPVRTLPRYEDIYSLLLEGPPQKSVPIGPDHQADIPALREQDFENVSNSASVEANPNSDGQQLEQVTRVEDEGHPGGVCVIPMPNYEQFGNSDDKIGNDGTDCFCGDRGSYRCVRKHVVEARDKLKRDLGPETFAELGFFDMGEHVAEKWTDEEEKIFYEIVFSNPASIGKNFWNNLSAAFPSRMKGEIVSYYFNVFMLRKRAEQNRCDPMNIDSDNDEWQGNEEEEDSVVESPVHGVDPADSIHRDHVSEYDDDDDDDVADEPCDDDRNTSFRSHKLMADVPEGWPGKNNYQENPTFRLEEKTWDGRVDQGAQDDSCTSSDTVAVSQGSHGKDYDGCHDVCFDRLNGDRSPDDETELCNRKVWSAGCMACPKKEVDFLPTFSMIEEVFGHGSSNCKSDRKDLG</sequence>
<dbReference type="AlphaFoldDB" id="A0ABD3LFD9"/>
<comment type="caution">
    <text evidence="2">The sequence shown here is derived from an EMBL/GenBank/DDBJ whole genome shotgun (WGS) entry which is preliminary data.</text>
</comment>
<feature type="compositionally biased region" description="Basic and acidic residues" evidence="1">
    <location>
        <begin position="55"/>
        <end position="67"/>
    </location>
</feature>
<feature type="region of interest" description="Disordered" evidence="1">
    <location>
        <begin position="425"/>
        <end position="448"/>
    </location>
</feature>
<gene>
    <name evidence="2" type="ORF">ACJRO7_009752</name>
</gene>
<evidence type="ECO:0000313" key="3">
    <source>
        <dbReference type="Proteomes" id="UP001634007"/>
    </source>
</evidence>
<feature type="compositionally biased region" description="Acidic residues" evidence="1">
    <location>
        <begin position="370"/>
        <end position="384"/>
    </location>
</feature>
<name>A0ABD3LFD9_EUCGL</name>
<dbReference type="SUPFAM" id="SSF46689">
    <property type="entry name" value="Homeodomain-like"/>
    <property type="match status" value="1"/>
</dbReference>
<keyword evidence="3" id="KW-1185">Reference proteome</keyword>
<dbReference type="Proteomes" id="UP001634007">
    <property type="component" value="Unassembled WGS sequence"/>
</dbReference>
<reference evidence="2 3" key="1">
    <citation type="submission" date="2024-11" db="EMBL/GenBank/DDBJ databases">
        <title>Chromosome-level genome assembly of Eucalyptus globulus Labill. provides insights into its genome evolution.</title>
        <authorList>
            <person name="Li X."/>
        </authorList>
    </citation>
    <scope>NUCLEOTIDE SEQUENCE [LARGE SCALE GENOMIC DNA]</scope>
    <source>
        <strain evidence="2">CL2024</strain>
        <tissue evidence="2">Fresh tender leaves</tissue>
    </source>
</reference>
<protein>
    <recommendedName>
        <fullName evidence="4">Myb-like domain-containing protein</fullName>
    </recommendedName>
</protein>
<dbReference type="CDD" id="cd00167">
    <property type="entry name" value="SANT"/>
    <property type="match status" value="1"/>
</dbReference>
<evidence type="ECO:0000256" key="1">
    <source>
        <dbReference type="SAM" id="MobiDB-lite"/>
    </source>
</evidence>
<dbReference type="EMBL" id="JBJKBG010000002">
    <property type="protein sequence ID" value="KAL3748567.1"/>
    <property type="molecule type" value="Genomic_DNA"/>
</dbReference>
<feature type="compositionally biased region" description="Polar residues" evidence="1">
    <location>
        <begin position="432"/>
        <end position="448"/>
    </location>
</feature>
<organism evidence="2 3">
    <name type="scientific">Eucalyptus globulus</name>
    <name type="common">Tasmanian blue gum</name>
    <dbReference type="NCBI Taxonomy" id="34317"/>
    <lineage>
        <taxon>Eukaryota</taxon>
        <taxon>Viridiplantae</taxon>
        <taxon>Streptophyta</taxon>
        <taxon>Embryophyta</taxon>
        <taxon>Tracheophyta</taxon>
        <taxon>Spermatophyta</taxon>
        <taxon>Magnoliopsida</taxon>
        <taxon>eudicotyledons</taxon>
        <taxon>Gunneridae</taxon>
        <taxon>Pentapetalae</taxon>
        <taxon>rosids</taxon>
        <taxon>malvids</taxon>
        <taxon>Myrtales</taxon>
        <taxon>Myrtaceae</taxon>
        <taxon>Myrtoideae</taxon>
        <taxon>Eucalypteae</taxon>
        <taxon>Eucalyptus</taxon>
    </lineage>
</organism>